<evidence type="ECO:0000256" key="1">
    <source>
        <dbReference type="SAM" id="MobiDB-lite"/>
    </source>
</evidence>
<protein>
    <submittedName>
        <fullName evidence="2">Uncharacterized protein</fullName>
    </submittedName>
</protein>
<accession>A0A1H3UBR3</accession>
<gene>
    <name evidence="2" type="ORF">SAMN05444412_1444</name>
</gene>
<reference evidence="2 3" key="1">
    <citation type="submission" date="2016-10" db="EMBL/GenBank/DDBJ databases">
        <authorList>
            <person name="Varghese N."/>
            <person name="Submissions S."/>
        </authorList>
    </citation>
    <scope>NUCLEOTIDE SEQUENCE [LARGE SCALE GENOMIC DNA]</scope>
    <source>
        <strain evidence="2 3">DSM 17997</strain>
    </source>
</reference>
<feature type="region of interest" description="Disordered" evidence="1">
    <location>
        <begin position="1"/>
        <end position="31"/>
    </location>
</feature>
<proteinExistence type="predicted"/>
<comment type="caution">
    <text evidence="2">The sequence shown here is derived from an EMBL/GenBank/DDBJ whole genome shotgun (WGS) entry which is preliminary data.</text>
</comment>
<name>A0A1H3UBR3_9BACT</name>
<sequence length="31" mass="3446">MAVDASKKTVTNAGTNRKSLINRTPSNYLFF</sequence>
<feature type="non-terminal residue" evidence="2">
    <location>
        <position position="31"/>
    </location>
</feature>
<dbReference type="EMBL" id="FNQC01000044">
    <property type="protein sequence ID" value="SDZ59501.1"/>
    <property type="molecule type" value="Genomic_DNA"/>
</dbReference>
<keyword evidence="3" id="KW-1185">Reference proteome</keyword>
<evidence type="ECO:0000313" key="2">
    <source>
        <dbReference type="EMBL" id="SDZ59501.1"/>
    </source>
</evidence>
<feature type="compositionally biased region" description="Polar residues" evidence="1">
    <location>
        <begin position="8"/>
        <end position="31"/>
    </location>
</feature>
<organism evidence="2 3">
    <name type="scientific">Rhodonellum ikkaensis</name>
    <dbReference type="NCBI Taxonomy" id="336829"/>
    <lineage>
        <taxon>Bacteria</taxon>
        <taxon>Pseudomonadati</taxon>
        <taxon>Bacteroidota</taxon>
        <taxon>Cytophagia</taxon>
        <taxon>Cytophagales</taxon>
        <taxon>Cytophagaceae</taxon>
        <taxon>Rhodonellum</taxon>
    </lineage>
</organism>
<dbReference type="Proteomes" id="UP000199663">
    <property type="component" value="Unassembled WGS sequence"/>
</dbReference>
<evidence type="ECO:0000313" key="3">
    <source>
        <dbReference type="Proteomes" id="UP000199663"/>
    </source>
</evidence>